<accession>A0A673UXB2</accession>
<organism evidence="4 5">
    <name type="scientific">Suricata suricatta</name>
    <name type="common">Meerkat</name>
    <dbReference type="NCBI Taxonomy" id="37032"/>
    <lineage>
        <taxon>Eukaryota</taxon>
        <taxon>Metazoa</taxon>
        <taxon>Chordata</taxon>
        <taxon>Craniata</taxon>
        <taxon>Vertebrata</taxon>
        <taxon>Euteleostomi</taxon>
        <taxon>Mammalia</taxon>
        <taxon>Eutheria</taxon>
        <taxon>Laurasiatheria</taxon>
        <taxon>Carnivora</taxon>
        <taxon>Feliformia</taxon>
        <taxon>Herpestidae</taxon>
        <taxon>Suricata</taxon>
    </lineage>
</organism>
<reference evidence="4" key="3">
    <citation type="submission" date="2025-09" db="UniProtKB">
        <authorList>
            <consortium name="Ensembl"/>
        </authorList>
    </citation>
    <scope>IDENTIFICATION</scope>
</reference>
<evidence type="ECO:0000256" key="2">
    <source>
        <dbReference type="RuleBase" id="RU000411"/>
    </source>
</evidence>
<sequence length="542" mass="61563">MVKHCHSQGTFWVKTMGLPSEQCGSKSMRPPLNMLLVFSPGFSFAKMKCPFQPLIISLILTSICGSNSLAGQLEKGGEDSTSAHPQWGQLNVKNLSMPLLPAEFHKENTVTNDWIPEGEEDEDYLDLEKILSEDDDYIDIIDAVLPIDSEAGEGNILQLFQGKSRIQRLNILNAKFAFNLYRALKGQAHSSDNIFIAPVGISTAMGMISFGLQGETYEQVHSILHFKDFVNTSSKYEIMTIHNLFRKLTHRLFRRNFGYTLRSVNDLYIQKQFPILDDFKRKVKEYYFAEAQAADFSDPAFISKTNNHILKLTKGLIKDALENIDPATQMMILNCIYFKGSWVNKFPVEMTHNHNFRLNEREVVKVPMMQTKGNFLAANDQELDCDILRLEYVGGISMLIVVPHKLSGMKTLETQLTPQVVERWQKSMTNRTREVLLPKFKLEKNYNLVEALKSMGVTALFDKESNMAGISDHRITIDLFKHQGTITVNEEGTQAAAVTTVGFMPLSTQVRFTVDRPFLFLIYEHRTSCLLFMGRVANPTKS</sequence>
<evidence type="ECO:0000256" key="1">
    <source>
        <dbReference type="ARBA" id="ARBA00009500"/>
    </source>
</evidence>
<dbReference type="AlphaFoldDB" id="A0A673UXB2"/>
<protein>
    <submittedName>
        <fullName evidence="4">Serpin family D member 1</fullName>
    </submittedName>
</protein>
<dbReference type="FunFam" id="2.10.310.10:FF:000001">
    <property type="entry name" value="Serpin family A member 1"/>
    <property type="match status" value="1"/>
</dbReference>
<dbReference type="InterPro" id="IPR042178">
    <property type="entry name" value="Serpin_sf_1"/>
</dbReference>
<dbReference type="PANTHER" id="PTHR11461:SF30">
    <property type="entry name" value="HEPARIN COFACTOR 2"/>
    <property type="match status" value="1"/>
</dbReference>
<dbReference type="Gene3D" id="2.30.39.10">
    <property type="entry name" value="Alpha-1-antitrypsin, domain 1"/>
    <property type="match status" value="1"/>
</dbReference>
<dbReference type="PANTHER" id="PTHR11461">
    <property type="entry name" value="SERINE PROTEASE INHIBITOR, SERPIN"/>
    <property type="match status" value="1"/>
</dbReference>
<dbReference type="InterPro" id="IPR042185">
    <property type="entry name" value="Serpin_sf_2"/>
</dbReference>
<dbReference type="Gene3D" id="3.30.497.10">
    <property type="entry name" value="Antithrombin, subunit I, domain 2"/>
    <property type="match status" value="1"/>
</dbReference>
<proteinExistence type="inferred from homology"/>
<dbReference type="Pfam" id="PF00079">
    <property type="entry name" value="Serpin"/>
    <property type="match status" value="1"/>
</dbReference>
<reference evidence="4" key="2">
    <citation type="submission" date="2025-08" db="UniProtKB">
        <authorList>
            <consortium name="Ensembl"/>
        </authorList>
    </citation>
    <scope>IDENTIFICATION</scope>
</reference>
<feature type="domain" description="Serpin" evidence="3">
    <location>
        <begin position="178"/>
        <end position="539"/>
    </location>
</feature>
<keyword evidence="5" id="KW-1185">Reference proteome</keyword>
<dbReference type="SUPFAM" id="SSF56574">
    <property type="entry name" value="Serpins"/>
    <property type="match status" value="1"/>
</dbReference>
<dbReference type="GO" id="GO:0004867">
    <property type="term" value="F:serine-type endopeptidase inhibitor activity"/>
    <property type="evidence" value="ECO:0007669"/>
    <property type="project" value="InterPro"/>
</dbReference>
<dbReference type="GO" id="GO:0007596">
    <property type="term" value="P:blood coagulation"/>
    <property type="evidence" value="ECO:0007669"/>
    <property type="project" value="InterPro"/>
</dbReference>
<dbReference type="InterPro" id="IPR023795">
    <property type="entry name" value="Serpin_CS"/>
</dbReference>
<dbReference type="PROSITE" id="PS00284">
    <property type="entry name" value="SERPIN"/>
    <property type="match status" value="1"/>
</dbReference>
<evidence type="ECO:0000313" key="4">
    <source>
        <dbReference type="Ensembl" id="ENSSSUP00005025885.1"/>
    </source>
</evidence>
<dbReference type="SMART" id="SM00093">
    <property type="entry name" value="SERPIN"/>
    <property type="match status" value="1"/>
</dbReference>
<dbReference type="InterPro" id="IPR033831">
    <property type="entry name" value="HCII_serpin_dom"/>
</dbReference>
<dbReference type="InterPro" id="IPR036186">
    <property type="entry name" value="Serpin_sf"/>
</dbReference>
<dbReference type="Proteomes" id="UP000472268">
    <property type="component" value="Chromosome 14"/>
</dbReference>
<dbReference type="FunFam" id="2.30.39.10:FF:000002">
    <property type="entry name" value="Serpin family D member 1"/>
    <property type="match status" value="1"/>
</dbReference>
<reference evidence="4 5" key="1">
    <citation type="submission" date="2019-05" db="EMBL/GenBank/DDBJ databases">
        <title>A Chromosome-scale Meerkat (S. suricatta) Genome Assembly.</title>
        <authorList>
            <person name="Dudchenko O."/>
            <person name="Lieberman Aiden E."/>
            <person name="Tung J."/>
            <person name="Barreiro L.B."/>
            <person name="Clutton-Brock T.H."/>
        </authorList>
    </citation>
    <scope>NUCLEOTIDE SEQUENCE [LARGE SCALE GENOMIC DNA]</scope>
</reference>
<dbReference type="Ensembl" id="ENSSSUT00005029601.1">
    <property type="protein sequence ID" value="ENSSSUP00005025885.1"/>
    <property type="gene ID" value="ENSSSUG00005016807.1"/>
</dbReference>
<evidence type="ECO:0000313" key="5">
    <source>
        <dbReference type="Proteomes" id="UP000472268"/>
    </source>
</evidence>
<name>A0A673UXB2_SURSU</name>
<dbReference type="OMA" id="NYNLVEP"/>
<dbReference type="PRINTS" id="PR00780">
    <property type="entry name" value="LEUSERPINII"/>
</dbReference>
<gene>
    <name evidence="4" type="primary">SERPIND1</name>
</gene>
<dbReference type="CDD" id="cd02047">
    <property type="entry name" value="serpinD1_HCF2"/>
    <property type="match status" value="1"/>
</dbReference>
<evidence type="ECO:0000259" key="3">
    <source>
        <dbReference type="SMART" id="SM00093"/>
    </source>
</evidence>
<dbReference type="GO" id="GO:0005615">
    <property type="term" value="C:extracellular space"/>
    <property type="evidence" value="ECO:0007669"/>
    <property type="project" value="InterPro"/>
</dbReference>
<dbReference type="InterPro" id="IPR000215">
    <property type="entry name" value="Serpin_fam"/>
</dbReference>
<dbReference type="InterPro" id="IPR023796">
    <property type="entry name" value="Serpin_dom"/>
</dbReference>
<comment type="similarity">
    <text evidence="1 2">Belongs to the serpin family.</text>
</comment>